<organism evidence="6">
    <name type="scientific">Mytilus coruscus</name>
    <name type="common">Sea mussel</name>
    <dbReference type="NCBI Taxonomy" id="42192"/>
    <lineage>
        <taxon>Eukaryota</taxon>
        <taxon>Metazoa</taxon>
        <taxon>Spiralia</taxon>
        <taxon>Lophotrochozoa</taxon>
        <taxon>Mollusca</taxon>
        <taxon>Bivalvia</taxon>
        <taxon>Autobranchia</taxon>
        <taxon>Pteriomorphia</taxon>
        <taxon>Mytilida</taxon>
        <taxon>Mytiloidea</taxon>
        <taxon>Mytilidae</taxon>
        <taxon>Mytilinae</taxon>
        <taxon>Mytilus</taxon>
    </lineage>
</organism>
<comment type="similarity">
    <text evidence="1 2">Belongs to the peptidase C14A family.</text>
</comment>
<evidence type="ECO:0000313" key="6">
    <source>
        <dbReference type="EMBL" id="UXR27430.1"/>
    </source>
</evidence>
<dbReference type="InterPro" id="IPR002398">
    <property type="entry name" value="Pept_C14"/>
</dbReference>
<dbReference type="PROSITE" id="PS50208">
    <property type="entry name" value="CASPASE_P20"/>
    <property type="match status" value="1"/>
</dbReference>
<dbReference type="SMART" id="SM00115">
    <property type="entry name" value="CASc"/>
    <property type="match status" value="1"/>
</dbReference>
<dbReference type="AlphaFoldDB" id="A0A977THV2"/>
<feature type="compositionally biased region" description="Low complexity" evidence="3">
    <location>
        <begin position="212"/>
        <end position="222"/>
    </location>
</feature>
<name>A0A977THV2_MYTCO</name>
<dbReference type="PANTHER" id="PTHR10454">
    <property type="entry name" value="CASPASE"/>
    <property type="match status" value="1"/>
</dbReference>
<dbReference type="EMBL" id="MZ400484">
    <property type="protein sequence ID" value="UXR27430.1"/>
    <property type="molecule type" value="mRNA"/>
</dbReference>
<dbReference type="PRINTS" id="PR00376">
    <property type="entry name" value="IL1BCENZYME"/>
</dbReference>
<dbReference type="InterPro" id="IPR029030">
    <property type="entry name" value="Caspase-like_dom_sf"/>
</dbReference>
<dbReference type="PANTHER" id="PTHR10454:SF232">
    <property type="entry name" value="AT03047P-RELATED"/>
    <property type="match status" value="1"/>
</dbReference>
<dbReference type="SUPFAM" id="SSF52129">
    <property type="entry name" value="Caspase-like"/>
    <property type="match status" value="1"/>
</dbReference>
<dbReference type="GO" id="GO:0043525">
    <property type="term" value="P:positive regulation of neuron apoptotic process"/>
    <property type="evidence" value="ECO:0007669"/>
    <property type="project" value="TreeGrafter"/>
</dbReference>
<evidence type="ECO:0000259" key="5">
    <source>
        <dbReference type="PROSITE" id="PS50208"/>
    </source>
</evidence>
<dbReference type="InterPro" id="IPR002138">
    <property type="entry name" value="Pept_C14_p10"/>
</dbReference>
<proteinExistence type="evidence at transcript level"/>
<dbReference type="Pfam" id="PF00656">
    <property type="entry name" value="Peptidase_C14"/>
    <property type="match status" value="1"/>
</dbReference>
<dbReference type="InterPro" id="IPR011600">
    <property type="entry name" value="Pept_C14_caspase"/>
</dbReference>
<feature type="domain" description="Caspase family p10" evidence="4">
    <location>
        <begin position="248"/>
        <end position="291"/>
    </location>
</feature>
<protein>
    <submittedName>
        <fullName evidence="6">Caspase 3-3</fullName>
    </submittedName>
</protein>
<evidence type="ECO:0000256" key="2">
    <source>
        <dbReference type="RuleBase" id="RU003971"/>
    </source>
</evidence>
<dbReference type="GO" id="GO:0006915">
    <property type="term" value="P:apoptotic process"/>
    <property type="evidence" value="ECO:0007669"/>
    <property type="project" value="TreeGrafter"/>
</dbReference>
<dbReference type="InterPro" id="IPR001309">
    <property type="entry name" value="Pept_C14_p20"/>
</dbReference>
<dbReference type="Gene3D" id="3.40.50.1460">
    <property type="match status" value="1"/>
</dbReference>
<feature type="region of interest" description="Disordered" evidence="3">
    <location>
        <begin position="205"/>
        <end position="228"/>
    </location>
</feature>
<evidence type="ECO:0000256" key="1">
    <source>
        <dbReference type="ARBA" id="ARBA00010134"/>
    </source>
</evidence>
<accession>A0A977THV2</accession>
<evidence type="ECO:0000259" key="4">
    <source>
        <dbReference type="PROSITE" id="PS50207"/>
    </source>
</evidence>
<dbReference type="GO" id="GO:0004197">
    <property type="term" value="F:cysteine-type endopeptidase activity"/>
    <property type="evidence" value="ECO:0007669"/>
    <property type="project" value="InterPro"/>
</dbReference>
<dbReference type="InterPro" id="IPR015917">
    <property type="entry name" value="Pept_C14A"/>
</dbReference>
<reference evidence="6" key="1">
    <citation type="submission" date="2021-06" db="EMBL/GenBank/DDBJ databases">
        <title>Functional characterization and identification of three Caspases-3 involvement in Hard-shelled mussel (Mytilus coruscus) larval metamorphosis.</title>
        <authorList>
            <person name="Zhu Y."/>
            <person name="Liu Z."/>
            <person name="Liang L."/>
            <person name="Feng D."/>
            <person name="Liang X."/>
            <person name="Yang J."/>
        </authorList>
    </citation>
    <scope>NUCLEOTIDE SEQUENCE</scope>
</reference>
<dbReference type="GO" id="GO:0006508">
    <property type="term" value="P:proteolysis"/>
    <property type="evidence" value="ECO:0007669"/>
    <property type="project" value="InterPro"/>
</dbReference>
<dbReference type="GO" id="GO:0005737">
    <property type="term" value="C:cytoplasm"/>
    <property type="evidence" value="ECO:0007669"/>
    <property type="project" value="TreeGrafter"/>
</dbReference>
<dbReference type="PROSITE" id="PS50207">
    <property type="entry name" value="CASPASE_P10"/>
    <property type="match status" value="1"/>
</dbReference>
<evidence type="ECO:0000256" key="3">
    <source>
        <dbReference type="SAM" id="MobiDB-lite"/>
    </source>
</evidence>
<sequence length="352" mass="39956">MKSDTRRSMEVSNKGFTYDFNNERRGIALLIHNEVFDKYSGYKDRPGDGGDFIRMQEIFTKLGFDVDAKRNLTGRKIFSTIQKVSESKIHEKSDCFVCVIASHGEEMQIETKHNVIIKEHVIVGTDGQCVKTRDIVEMFNEDYCEGLKDKPKLFFIQACRTSNATVLGMDSGHTLTITERKQPQGGMFDGVEDMQVDSKITDNVDSNYVSTNENQKSNNENSQCEDNLDTRHVSTAETYLSRRQLVHQVTDVECPEDTLLMFASLSNNFAVRNSSAGGWLLNSLYSQIKEYIETGKICSTEFTQILNGALKEMTTKNFKPSDITSRLYGAFSPGCFTHCLSRDVLFLEKQYK</sequence>
<feature type="domain" description="Caspase family p20" evidence="5">
    <location>
        <begin position="24"/>
        <end position="163"/>
    </location>
</feature>